<dbReference type="InterPro" id="IPR023346">
    <property type="entry name" value="Lysozyme-like_dom_sf"/>
</dbReference>
<name>A0A1B6VZA8_9NEIS</name>
<gene>
    <name evidence="2" type="ORF">A7Q00_05045</name>
</gene>
<dbReference type="Proteomes" id="UP000077726">
    <property type="component" value="Unassembled WGS sequence"/>
</dbReference>
<evidence type="ECO:0000313" key="2">
    <source>
        <dbReference type="EMBL" id="OAM43535.1"/>
    </source>
</evidence>
<dbReference type="RefSeq" id="WP_064089527.1">
    <property type="nucleotide sequence ID" value="NZ_LXSQ01000013.1"/>
</dbReference>
<evidence type="ECO:0008006" key="4">
    <source>
        <dbReference type="Google" id="ProtNLM"/>
    </source>
</evidence>
<feature type="compositionally biased region" description="Basic and acidic residues" evidence="1">
    <location>
        <begin position="160"/>
        <end position="177"/>
    </location>
</feature>
<comment type="caution">
    <text evidence="2">The sequence shown here is derived from an EMBL/GenBank/DDBJ whole genome shotgun (WGS) entry which is preliminary data.</text>
</comment>
<dbReference type="SUPFAM" id="SSF53955">
    <property type="entry name" value="Lysozyme-like"/>
    <property type="match status" value="1"/>
</dbReference>
<organism evidence="2 3">
    <name type="scientific">Eikenella halliae</name>
    <dbReference type="NCBI Taxonomy" id="1795832"/>
    <lineage>
        <taxon>Bacteria</taxon>
        <taxon>Pseudomonadati</taxon>
        <taxon>Pseudomonadota</taxon>
        <taxon>Betaproteobacteria</taxon>
        <taxon>Neisseriales</taxon>
        <taxon>Neisseriaceae</taxon>
        <taxon>Eikenella</taxon>
    </lineage>
</organism>
<reference evidence="3" key="1">
    <citation type="submission" date="2016-05" db="EMBL/GenBank/DDBJ databases">
        <title>Draft genome of Corynebacterium afermentans subsp. afermentans LCDC 88199T.</title>
        <authorList>
            <person name="Bernier A.-M."/>
            <person name="Bernard K."/>
        </authorList>
    </citation>
    <scope>NUCLEOTIDE SEQUENCE [LARGE SCALE GENOMIC DNA]</scope>
    <source>
        <strain evidence="3">NML130454</strain>
    </source>
</reference>
<protein>
    <recommendedName>
        <fullName evidence="4">Transglycosylase SLT domain-containing protein</fullName>
    </recommendedName>
</protein>
<dbReference type="EMBL" id="LXSQ01000013">
    <property type="protein sequence ID" value="OAM43535.1"/>
    <property type="molecule type" value="Genomic_DNA"/>
</dbReference>
<accession>A0A1B6VZA8</accession>
<evidence type="ECO:0000313" key="3">
    <source>
        <dbReference type="Proteomes" id="UP000077726"/>
    </source>
</evidence>
<sequence length="214" mass="24558">MAIDLPPAVQQERVVCSMQAAAQYQLDPLILLAVASNENGRPGQWIRNKNGTHDVGAMQLNTAYLATLAKYGVTPQDAARPGCYSYFLAAWRIKRHIVRDRGDLWTRVANYHSYTPRFNSRYRQKLIRHAEMWRNWFQAHGIRTANLPNSTVPTQAVAAERNRPIRREPVRRQERRPSQQPAAVVRERTATARYTDPRTTSSVVWRANNPAIEQ</sequence>
<keyword evidence="3" id="KW-1185">Reference proteome</keyword>
<dbReference type="STRING" id="1795832.A7Q00_05045"/>
<feature type="region of interest" description="Disordered" evidence="1">
    <location>
        <begin position="155"/>
        <end position="200"/>
    </location>
</feature>
<proteinExistence type="predicted"/>
<dbReference type="CDD" id="cd13400">
    <property type="entry name" value="LT_IagB-like"/>
    <property type="match status" value="1"/>
</dbReference>
<evidence type="ECO:0000256" key="1">
    <source>
        <dbReference type="SAM" id="MobiDB-lite"/>
    </source>
</evidence>
<dbReference type="Gene3D" id="1.10.530.10">
    <property type="match status" value="1"/>
</dbReference>
<dbReference type="AlphaFoldDB" id="A0A1B6VZA8"/>
<dbReference type="OrthoDB" id="9808681at2"/>